<evidence type="ECO:0000256" key="2">
    <source>
        <dbReference type="ARBA" id="ARBA00023239"/>
    </source>
</evidence>
<dbReference type="InterPro" id="IPR026956">
    <property type="entry name" value="D-ser_dehydrat-like_dom"/>
</dbReference>
<evidence type="ECO:0000259" key="3">
    <source>
        <dbReference type="SMART" id="SM01119"/>
    </source>
</evidence>
<reference evidence="4" key="2">
    <citation type="submission" date="2020-09" db="EMBL/GenBank/DDBJ databases">
        <authorList>
            <person name="Sun Q."/>
            <person name="Sedlacek I."/>
        </authorList>
    </citation>
    <scope>NUCLEOTIDE SEQUENCE</scope>
    <source>
        <strain evidence="4">CCM 7664</strain>
    </source>
</reference>
<dbReference type="PANTHER" id="PTHR28004:SF2">
    <property type="entry name" value="D-SERINE DEHYDRATASE"/>
    <property type="match status" value="1"/>
</dbReference>
<gene>
    <name evidence="4" type="ORF">GCM10011430_13800</name>
</gene>
<dbReference type="AlphaFoldDB" id="A0A8J3AXZ3"/>
<dbReference type="InterPro" id="IPR051466">
    <property type="entry name" value="D-amino_acid_metab_enzyme"/>
</dbReference>
<organism evidence="4 5">
    <name type="scientific">Oxalicibacterium solurbis</name>
    <dbReference type="NCBI Taxonomy" id="69280"/>
    <lineage>
        <taxon>Bacteria</taxon>
        <taxon>Pseudomonadati</taxon>
        <taxon>Pseudomonadota</taxon>
        <taxon>Betaproteobacteria</taxon>
        <taxon>Burkholderiales</taxon>
        <taxon>Oxalobacteraceae</taxon>
        <taxon>Oxalicibacterium</taxon>
    </lineage>
</organism>
<dbReference type="InterPro" id="IPR001608">
    <property type="entry name" value="Ala_racemase_N"/>
</dbReference>
<keyword evidence="2" id="KW-0456">Lyase</keyword>
<comment type="similarity">
    <text evidence="1">Belongs to the DSD1 family.</text>
</comment>
<dbReference type="Pfam" id="PF01168">
    <property type="entry name" value="Ala_racemase_N"/>
    <property type="match status" value="1"/>
</dbReference>
<sequence length="384" mass="40858">MAEDLGLYVPPAARIGDPLQRVGTPSLVLDLDAFEFNIERMAALAAAHGIALRPHAKAHKSTAIAAAQLAAGAVGVCCQKLSEVYPFVRQGIRDIHLSNEVVGADKMAMAAELARHARLSICADHVAQIDALGAAAAQAGTRITVLPEVDIGQGRCGVTGSDELMALVERIARYGSLRFGGLQAYHGGIQHLATWNERRDAALRSAEKAAQHVRHLEARGIACSVVTGGGTGTVEFDVESGVFTEVQPGSYVFMDGHYGSNEWGGTLKLQHSLFIATTVMSTAKHGMAVCDVGLKGVAVDSGLPRVRPGDDDALRYTAANDEHGILRIADGDEDDGDVRDRLGERLMLIPGHCDPTANLYRQYVCYRGDTVEALWDIDASGLSR</sequence>
<dbReference type="InterPro" id="IPR042208">
    <property type="entry name" value="D-ser_dehydrat-like_sf"/>
</dbReference>
<dbReference type="EMBL" id="BMDP01000002">
    <property type="protein sequence ID" value="GGI54206.1"/>
    <property type="molecule type" value="Genomic_DNA"/>
</dbReference>
<dbReference type="CDD" id="cd06819">
    <property type="entry name" value="PLPDE_III_LS_D-TA"/>
    <property type="match status" value="1"/>
</dbReference>
<feature type="domain" description="D-serine dehydratase-like" evidence="3">
    <location>
        <begin position="272"/>
        <end position="367"/>
    </location>
</feature>
<dbReference type="SMART" id="SM01119">
    <property type="entry name" value="D-ser_dehydrat"/>
    <property type="match status" value="1"/>
</dbReference>
<dbReference type="Gene3D" id="3.20.20.10">
    <property type="entry name" value="Alanine racemase"/>
    <property type="match status" value="1"/>
</dbReference>
<protein>
    <submittedName>
        <fullName evidence="4">Alanine racemase</fullName>
    </submittedName>
</protein>
<dbReference type="SUPFAM" id="SSF51419">
    <property type="entry name" value="PLP-binding barrel"/>
    <property type="match status" value="1"/>
</dbReference>
<dbReference type="RefSeq" id="WP_188420286.1">
    <property type="nucleotide sequence ID" value="NZ_BMDP01000002.1"/>
</dbReference>
<name>A0A8J3AXZ3_9BURK</name>
<keyword evidence="5" id="KW-1185">Reference proteome</keyword>
<evidence type="ECO:0000313" key="5">
    <source>
        <dbReference type="Proteomes" id="UP000627205"/>
    </source>
</evidence>
<comment type="caution">
    <text evidence="4">The sequence shown here is derived from an EMBL/GenBank/DDBJ whole genome shotgun (WGS) entry which is preliminary data.</text>
</comment>
<dbReference type="Gene3D" id="2.40.37.20">
    <property type="entry name" value="D-serine dehydratase-like domain"/>
    <property type="match status" value="1"/>
</dbReference>
<evidence type="ECO:0000256" key="1">
    <source>
        <dbReference type="ARBA" id="ARBA00005323"/>
    </source>
</evidence>
<dbReference type="PANTHER" id="PTHR28004">
    <property type="entry name" value="ZGC:162816-RELATED"/>
    <property type="match status" value="1"/>
</dbReference>
<dbReference type="GO" id="GO:0036088">
    <property type="term" value="P:D-serine catabolic process"/>
    <property type="evidence" value="ECO:0007669"/>
    <property type="project" value="TreeGrafter"/>
</dbReference>
<dbReference type="Proteomes" id="UP000627205">
    <property type="component" value="Unassembled WGS sequence"/>
</dbReference>
<dbReference type="Pfam" id="PF14031">
    <property type="entry name" value="D-ser_dehydrat"/>
    <property type="match status" value="1"/>
</dbReference>
<evidence type="ECO:0000313" key="4">
    <source>
        <dbReference type="EMBL" id="GGI54206.1"/>
    </source>
</evidence>
<dbReference type="GO" id="GO:0008721">
    <property type="term" value="F:D-serine ammonia-lyase activity"/>
    <property type="evidence" value="ECO:0007669"/>
    <property type="project" value="TreeGrafter"/>
</dbReference>
<dbReference type="InterPro" id="IPR029066">
    <property type="entry name" value="PLP-binding_barrel"/>
</dbReference>
<accession>A0A8J3AXZ3</accession>
<proteinExistence type="inferred from homology"/>
<reference evidence="4" key="1">
    <citation type="journal article" date="2014" name="Int. J. Syst. Evol. Microbiol.">
        <title>Complete genome sequence of Corynebacterium casei LMG S-19264T (=DSM 44701T), isolated from a smear-ripened cheese.</title>
        <authorList>
            <consortium name="US DOE Joint Genome Institute (JGI-PGF)"/>
            <person name="Walter F."/>
            <person name="Albersmeier A."/>
            <person name="Kalinowski J."/>
            <person name="Ruckert C."/>
        </authorList>
    </citation>
    <scope>NUCLEOTIDE SEQUENCE</scope>
    <source>
        <strain evidence="4">CCM 7664</strain>
    </source>
</reference>